<reference evidence="1 2" key="1">
    <citation type="journal article" date="2011" name="PLoS ONE">
        <title>Complete genome sequence and comparative analysis of the fish pathogen Lactococcus garvieae.</title>
        <authorList>
            <person name="Morita H."/>
            <person name="Toh H."/>
            <person name="Oshima K."/>
            <person name="Yoshizaki M."/>
            <person name="Kawanishi M."/>
            <person name="Nakaya K."/>
            <person name="Suzuki T."/>
            <person name="Miyauchi E."/>
            <person name="Ishii Y."/>
            <person name="Tanabe S."/>
            <person name="Murakami M."/>
            <person name="Hattori M."/>
        </authorList>
    </citation>
    <scope>NUCLEOTIDE SEQUENCE [LARGE SCALE GENOMIC DNA]</scope>
    <source>
        <strain evidence="1 2">Lg2</strain>
    </source>
</reference>
<gene>
    <name evidence="1" type="ordered locus">LCGL_1477</name>
</gene>
<evidence type="ECO:0000313" key="1">
    <source>
        <dbReference type="EMBL" id="BAK60937.1"/>
    </source>
</evidence>
<accession>F9VF36</accession>
<dbReference type="STRING" id="420890.LCGL_1477"/>
<protein>
    <submittedName>
        <fullName evidence="1">Uncharacterized protein</fullName>
    </submittedName>
</protein>
<dbReference type="HOGENOM" id="CLU_3235182_0_0_9"/>
<dbReference type="Proteomes" id="UP000008520">
    <property type="component" value="Chromosome"/>
</dbReference>
<organism evidence="1 2">
    <name type="scientific">Lactococcus garvieae (strain Lg2)</name>
    <name type="common">Enterococcus seriolicida</name>
    <dbReference type="NCBI Taxonomy" id="420890"/>
    <lineage>
        <taxon>Bacteria</taxon>
        <taxon>Bacillati</taxon>
        <taxon>Bacillota</taxon>
        <taxon>Bacilli</taxon>
        <taxon>Lactobacillales</taxon>
        <taxon>Streptococcaceae</taxon>
        <taxon>Lactococcus</taxon>
    </lineage>
</organism>
<proteinExistence type="predicted"/>
<evidence type="ECO:0000313" key="2">
    <source>
        <dbReference type="Proteomes" id="UP000008520"/>
    </source>
</evidence>
<keyword evidence="2" id="KW-1185">Reference proteome</keyword>
<name>F9VF36_LACGL</name>
<dbReference type="KEGG" id="lgv:LCGL_1477"/>
<sequence length="43" mass="5091">MRKILFLVLLNKNFSKGFCMESFKETMINQGLMCFFNVRIAVK</sequence>
<dbReference type="AlphaFoldDB" id="F9VF36"/>
<dbReference type="EMBL" id="AP009333">
    <property type="protein sequence ID" value="BAK60937.1"/>
    <property type="molecule type" value="Genomic_DNA"/>
</dbReference>